<keyword evidence="2 6" id="KW-0689">Ribosomal protein</keyword>
<proteinExistence type="inferred from homology"/>
<evidence type="ECO:0000313" key="8">
    <source>
        <dbReference type="Proteomes" id="UP000050949"/>
    </source>
</evidence>
<dbReference type="InterPro" id="IPR047865">
    <property type="entry name" value="Ribosomal_uL10_bac_type"/>
</dbReference>
<dbReference type="PATRIC" id="fig|1122147.4.peg.2795"/>
<dbReference type="InterPro" id="IPR022973">
    <property type="entry name" value="Ribosomal_uL10_bac"/>
</dbReference>
<accession>A0A0R1XAN8</accession>
<keyword evidence="6" id="KW-0699">rRNA-binding</keyword>
<gene>
    <name evidence="6" type="primary">rplJ</name>
    <name evidence="7" type="ORF">FC91_GL002712</name>
</gene>
<evidence type="ECO:0000256" key="6">
    <source>
        <dbReference type="HAMAP-Rule" id="MF_00362"/>
    </source>
</evidence>
<dbReference type="NCBIfam" id="NF000955">
    <property type="entry name" value="PRK00099.1-1"/>
    <property type="match status" value="1"/>
</dbReference>
<evidence type="ECO:0000256" key="2">
    <source>
        <dbReference type="ARBA" id="ARBA00022980"/>
    </source>
</evidence>
<dbReference type="PROSITE" id="PS01109">
    <property type="entry name" value="RIBOSOMAL_L10"/>
    <property type="match status" value="1"/>
</dbReference>
<dbReference type="Gene3D" id="3.30.70.1730">
    <property type="match status" value="1"/>
</dbReference>
<dbReference type="GO" id="GO:0003735">
    <property type="term" value="F:structural constituent of ribosome"/>
    <property type="evidence" value="ECO:0007669"/>
    <property type="project" value="InterPro"/>
</dbReference>
<dbReference type="Proteomes" id="UP000050949">
    <property type="component" value="Unassembled WGS sequence"/>
</dbReference>
<evidence type="ECO:0000256" key="3">
    <source>
        <dbReference type="ARBA" id="ARBA00023274"/>
    </source>
</evidence>
<dbReference type="InterPro" id="IPR002363">
    <property type="entry name" value="Ribosomal_uL10_CS_bac"/>
</dbReference>
<dbReference type="GO" id="GO:0070180">
    <property type="term" value="F:large ribosomal subunit rRNA binding"/>
    <property type="evidence" value="ECO:0007669"/>
    <property type="project" value="UniProtKB-UniRule"/>
</dbReference>
<comment type="caution">
    <text evidence="7">The sequence shown here is derived from an EMBL/GenBank/DDBJ whole genome shotgun (WGS) entry which is preliminary data.</text>
</comment>
<reference evidence="7 8" key="1">
    <citation type="journal article" date="2015" name="Genome Announc.">
        <title>Expanding the biotechnology potential of lactobacilli through comparative genomics of 213 strains and associated genera.</title>
        <authorList>
            <person name="Sun Z."/>
            <person name="Harris H.M."/>
            <person name="McCann A."/>
            <person name="Guo C."/>
            <person name="Argimon S."/>
            <person name="Zhang W."/>
            <person name="Yang X."/>
            <person name="Jeffery I.B."/>
            <person name="Cooney J.C."/>
            <person name="Kagawa T.F."/>
            <person name="Liu W."/>
            <person name="Song Y."/>
            <person name="Salvetti E."/>
            <person name="Wrobel A."/>
            <person name="Rasinkangas P."/>
            <person name="Parkhill J."/>
            <person name="Rea M.C."/>
            <person name="O'Sullivan O."/>
            <person name="Ritari J."/>
            <person name="Douillard F.P."/>
            <person name="Paul Ross R."/>
            <person name="Yang R."/>
            <person name="Briner A.E."/>
            <person name="Felis G.E."/>
            <person name="de Vos W.M."/>
            <person name="Barrangou R."/>
            <person name="Klaenhammer T.R."/>
            <person name="Caufield P.W."/>
            <person name="Cui Y."/>
            <person name="Zhang H."/>
            <person name="O'Toole P.W."/>
        </authorList>
    </citation>
    <scope>NUCLEOTIDE SEQUENCE [LARGE SCALE GENOMIC DNA]</scope>
    <source>
        <strain evidence="7 8">DSM 16991</strain>
    </source>
</reference>
<dbReference type="SUPFAM" id="SSF160369">
    <property type="entry name" value="Ribosomal protein L10-like"/>
    <property type="match status" value="1"/>
</dbReference>
<sequence length="188" mass="20652">MEFFYGKEKLINQPMEVNHMPKEATIAKKAAVVDEVTDKFSRAKSAVVVDYLGLTVDEDTKLRKQLRDEGVELEVIKNTYLRRAAEKSGYEGLDDTFTGPTAVAFSYEDVAAPARVIYKFAKTAKNLEVKGGMIEGKVASMDQLSELSTLPDREGLLSMLLSVLQAPVRNVAYALNAVADSKNDEPAA</sequence>
<evidence type="ECO:0000256" key="1">
    <source>
        <dbReference type="ARBA" id="ARBA00008889"/>
    </source>
</evidence>
<dbReference type="GO" id="GO:0015934">
    <property type="term" value="C:large ribosomal subunit"/>
    <property type="evidence" value="ECO:0007669"/>
    <property type="project" value="InterPro"/>
</dbReference>
<dbReference type="InterPro" id="IPR043141">
    <property type="entry name" value="Ribosomal_uL10-like_sf"/>
</dbReference>
<keyword evidence="3 6" id="KW-0687">Ribonucleoprotein</keyword>
<dbReference type="PANTHER" id="PTHR11560">
    <property type="entry name" value="39S RIBOSOMAL PROTEIN L10, MITOCHONDRIAL"/>
    <property type="match status" value="1"/>
</dbReference>
<evidence type="ECO:0000256" key="5">
    <source>
        <dbReference type="ARBA" id="ARBA00035202"/>
    </source>
</evidence>
<keyword evidence="6" id="KW-0694">RNA-binding</keyword>
<name>A0A0R1XAN8_9LACO</name>
<dbReference type="GO" id="GO:0006412">
    <property type="term" value="P:translation"/>
    <property type="evidence" value="ECO:0007669"/>
    <property type="project" value="UniProtKB-UniRule"/>
</dbReference>
<dbReference type="InterPro" id="IPR001790">
    <property type="entry name" value="Ribosomal_uL10"/>
</dbReference>
<dbReference type="CDD" id="cd05797">
    <property type="entry name" value="Ribosomal_L10"/>
    <property type="match status" value="1"/>
</dbReference>
<protein>
    <recommendedName>
        <fullName evidence="5 6">Large ribosomal subunit protein uL10</fullName>
    </recommendedName>
</protein>
<dbReference type="Pfam" id="PF00466">
    <property type="entry name" value="Ribosomal_L10"/>
    <property type="match status" value="1"/>
</dbReference>
<dbReference type="HAMAP" id="MF_00362">
    <property type="entry name" value="Ribosomal_uL10"/>
    <property type="match status" value="1"/>
</dbReference>
<organism evidence="7 8">
    <name type="scientific">Schleiferilactobacillus harbinensis DSM 16991</name>
    <dbReference type="NCBI Taxonomy" id="1122147"/>
    <lineage>
        <taxon>Bacteria</taxon>
        <taxon>Bacillati</taxon>
        <taxon>Bacillota</taxon>
        <taxon>Bacilli</taxon>
        <taxon>Lactobacillales</taxon>
        <taxon>Lactobacillaceae</taxon>
        <taxon>Schleiferilactobacillus</taxon>
    </lineage>
</organism>
<dbReference type="Gene3D" id="6.10.250.290">
    <property type="match status" value="1"/>
</dbReference>
<comment type="similarity">
    <text evidence="1 6">Belongs to the universal ribosomal protein uL10 family.</text>
</comment>
<dbReference type="eggNOG" id="COG0244">
    <property type="taxonomic scope" value="Bacteria"/>
</dbReference>
<evidence type="ECO:0000313" key="7">
    <source>
        <dbReference type="EMBL" id="KRM27274.1"/>
    </source>
</evidence>
<dbReference type="AlphaFoldDB" id="A0A0R1XAN8"/>
<evidence type="ECO:0000256" key="4">
    <source>
        <dbReference type="ARBA" id="ARBA00026025"/>
    </source>
</evidence>
<dbReference type="EMBL" id="AZFW01000052">
    <property type="protein sequence ID" value="KRM27274.1"/>
    <property type="molecule type" value="Genomic_DNA"/>
</dbReference>
<comment type="subunit">
    <text evidence="4 6">Part of the ribosomal stalk of the 50S ribosomal subunit. The N-terminus interacts with L11 and the large rRNA to form the base of the stalk. The C-terminus forms an elongated spine to which L12 dimers bind in a sequential fashion forming a multimeric L10(L12)X complex.</text>
</comment>
<comment type="function">
    <text evidence="6">Forms part of the ribosomal stalk, playing a central role in the interaction of the ribosome with GTP-bound translation factors.</text>
</comment>